<dbReference type="InterPro" id="IPR034746">
    <property type="entry name" value="POTRA"/>
</dbReference>
<keyword evidence="5" id="KW-0472">Membrane</keyword>
<dbReference type="EMBL" id="JQ844195">
    <property type="protein sequence ID" value="AGS52461.1"/>
    <property type="molecule type" value="Genomic_DNA"/>
</dbReference>
<evidence type="ECO:0000256" key="4">
    <source>
        <dbReference type="ARBA" id="ARBA00022737"/>
    </source>
</evidence>
<keyword evidence="2" id="KW-1134">Transmembrane beta strand</keyword>
<keyword evidence="6" id="KW-0998">Cell outer membrane</keyword>
<evidence type="ECO:0000256" key="2">
    <source>
        <dbReference type="ARBA" id="ARBA00022452"/>
    </source>
</evidence>
<evidence type="ECO:0000259" key="7">
    <source>
        <dbReference type="PROSITE" id="PS51779"/>
    </source>
</evidence>
<evidence type="ECO:0000313" key="8">
    <source>
        <dbReference type="EMBL" id="AGS52461.1"/>
    </source>
</evidence>
<protein>
    <submittedName>
        <fullName evidence="8">Outer membrane protein assembly factor YaeT</fullName>
    </submittedName>
</protein>
<reference evidence="8" key="1">
    <citation type="submission" date="2012-03" db="EMBL/GenBank/DDBJ databases">
        <title>Functional metagenomics reveals considerable lignocellulase gene clusters in the gut microbiome of a wood-feeding higher termite.</title>
        <authorList>
            <person name="Liu N."/>
        </authorList>
    </citation>
    <scope>NUCLEOTIDE SEQUENCE</scope>
</reference>
<dbReference type="PIRSF" id="PIRSF006076">
    <property type="entry name" value="OM_assembly_OMP85"/>
    <property type="match status" value="1"/>
</dbReference>
<dbReference type="PANTHER" id="PTHR12815:SF18">
    <property type="entry name" value="SORTING AND ASSEMBLY MACHINERY COMPONENT 50 HOMOLOG"/>
    <property type="match status" value="1"/>
</dbReference>
<name>A0A806KL52_9BACT</name>
<dbReference type="Gene3D" id="3.10.20.310">
    <property type="entry name" value="membrane protein fhac"/>
    <property type="match status" value="5"/>
</dbReference>
<dbReference type="Pfam" id="PF07244">
    <property type="entry name" value="POTRA"/>
    <property type="match status" value="3"/>
</dbReference>
<dbReference type="InterPro" id="IPR023707">
    <property type="entry name" value="OM_assembly_BamA"/>
</dbReference>
<dbReference type="Gene3D" id="2.40.160.50">
    <property type="entry name" value="membrane protein fhac: a member of the omp85/tpsb transporter family"/>
    <property type="match status" value="1"/>
</dbReference>
<dbReference type="InterPro" id="IPR010827">
    <property type="entry name" value="BamA/TamA_POTRA"/>
</dbReference>
<dbReference type="PANTHER" id="PTHR12815">
    <property type="entry name" value="SORTING AND ASSEMBLY MACHINERY SAMM50 PROTEIN FAMILY MEMBER"/>
    <property type="match status" value="1"/>
</dbReference>
<proteinExistence type="predicted"/>
<evidence type="ECO:0000256" key="5">
    <source>
        <dbReference type="ARBA" id="ARBA00023136"/>
    </source>
</evidence>
<sequence>MPFSTAQYNRVGTISIEGSLYTNASSHISRISIKENTDYLTAFLAEQIKKSIEALYETGLFDDIKVFARYGENNAIDLIFEIKEQPALDTLIIQGHDNISEEELRLKTRIVTGAVYSKSELERDRQSILSHYRSEGFLLAEAWVEEIPVEGHKNRVIIFISEGNKVKVDSIIVSGNERVPKEEILERMVTRTETWWGAGDFKTDVFESDRDSVINAARHHGFLDAELMKYEAIYLPDSTCRFYLGRMARKDAGLKVLYSQMNKVISDKENPLHFLVGKAMSMSLHNYREHREKMGDHQAFPVPNITNEKQAAEALNNVITFGSIRKEWIKSLKEENGKVWKNPSIDSLLSIKKRTAYEDKLLVRYSLEEIIPALMQYDSVNTASYVRIEIDIKEGRKYYAGNVYFTGNEVYPTEFLQAQVRLDSGKVFDYYLYDATKKAIKDVYSEEGYLFMQMEETKIFVNDSVVSLNFALREGLPAQIHKVHIRGNTKTKDKVIRREIKLFPGDTYRQSLLERSFRDIMQLNYFDQVMPDVQPVGEQDVDLVFNVSEREAGTGTFGAGLAYSQADGIVFTLSLAIPNCCMGDGQAANMSAEYGFDKRGIAVGFSEPWFRDTPTRIGMTASYTWWNYRDYGWSHDVTRYGGSVYVGRRLKWPDDYFYAQTGVSWYRNEQGENLEGSLVRYTGNEAALNFTIIRDDKNLPIFPTEGSRYVLETSWAIPHFLYGNFSFLQTDLSIKWWFPLYSDKLALGITNEFGVITGNILQNRSLYQMGGALGYKGLMRGYSSGSIGAWRVGRSYQYFGAELAWPIAPNRFYLLPLFFDAGNVFGDVYPADRMVKDLGSPLSEWDISSLKRDFGFGFRVIVPMLGIIGFDFAWPLDPPEIGGYDGPSVGTMEFNFIISQGF</sequence>
<dbReference type="InterPro" id="IPR000184">
    <property type="entry name" value="Bac_surfAg_D15"/>
</dbReference>
<feature type="domain" description="POTRA" evidence="7">
    <location>
        <begin position="478"/>
        <end position="550"/>
    </location>
</feature>
<dbReference type="InterPro" id="IPR039910">
    <property type="entry name" value="D15-like"/>
</dbReference>
<keyword evidence="3" id="KW-0812">Transmembrane</keyword>
<dbReference type="GO" id="GO:0071709">
    <property type="term" value="P:membrane assembly"/>
    <property type="evidence" value="ECO:0007669"/>
    <property type="project" value="InterPro"/>
</dbReference>
<comment type="subcellular location">
    <subcellularLocation>
        <location evidence="1">Membrane</location>
    </subcellularLocation>
</comment>
<dbReference type="AlphaFoldDB" id="A0A806KL52"/>
<organism evidence="8">
    <name type="scientific">uncultured bacterium contig00103</name>
    <dbReference type="NCBI Taxonomy" id="1181570"/>
    <lineage>
        <taxon>Bacteria</taxon>
        <taxon>environmental samples</taxon>
    </lineage>
</organism>
<dbReference type="Pfam" id="PF01103">
    <property type="entry name" value="Omp85"/>
    <property type="match status" value="1"/>
</dbReference>
<evidence type="ECO:0000256" key="3">
    <source>
        <dbReference type="ARBA" id="ARBA00022692"/>
    </source>
</evidence>
<accession>A0A806KL52</accession>
<dbReference type="PROSITE" id="PS51779">
    <property type="entry name" value="POTRA"/>
    <property type="match status" value="1"/>
</dbReference>
<dbReference type="GO" id="GO:0019867">
    <property type="term" value="C:outer membrane"/>
    <property type="evidence" value="ECO:0007669"/>
    <property type="project" value="InterPro"/>
</dbReference>
<keyword evidence="4" id="KW-0677">Repeat</keyword>
<evidence type="ECO:0000256" key="6">
    <source>
        <dbReference type="ARBA" id="ARBA00023237"/>
    </source>
</evidence>
<evidence type="ECO:0000256" key="1">
    <source>
        <dbReference type="ARBA" id="ARBA00004370"/>
    </source>
</evidence>